<gene>
    <name evidence="2" type="ORF">SAMN05192566_1212</name>
</gene>
<keyword evidence="2" id="KW-0808">Transferase</keyword>
<dbReference type="Gene3D" id="1.10.510.10">
    <property type="entry name" value="Transferase(Phosphotransferase) domain 1"/>
    <property type="match status" value="1"/>
</dbReference>
<organism evidence="2 3">
    <name type="scientific">Methylophilus rhizosphaerae</name>
    <dbReference type="NCBI Taxonomy" id="492660"/>
    <lineage>
        <taxon>Bacteria</taxon>
        <taxon>Pseudomonadati</taxon>
        <taxon>Pseudomonadota</taxon>
        <taxon>Betaproteobacteria</taxon>
        <taxon>Nitrosomonadales</taxon>
        <taxon>Methylophilaceae</taxon>
        <taxon>Methylophilus</taxon>
    </lineage>
</organism>
<proteinExistence type="predicted"/>
<dbReference type="PROSITE" id="PS50011">
    <property type="entry name" value="PROTEIN_KINASE_DOM"/>
    <property type="match status" value="1"/>
</dbReference>
<dbReference type="PIRSF" id="PIRSF026326">
    <property type="entry name" value="InaA"/>
    <property type="match status" value="1"/>
</dbReference>
<protein>
    <submittedName>
        <fullName evidence="2">Lipopolysaccharide kinase (Kdo/WaaP) family protein</fullName>
    </submittedName>
</protein>
<dbReference type="InterPro" id="IPR011009">
    <property type="entry name" value="Kinase-like_dom_sf"/>
</dbReference>
<dbReference type="InterPro" id="IPR000719">
    <property type="entry name" value="Prot_kinase_dom"/>
</dbReference>
<dbReference type="Pfam" id="PF06293">
    <property type="entry name" value="Kdo"/>
    <property type="match status" value="1"/>
</dbReference>
<evidence type="ECO:0000259" key="1">
    <source>
        <dbReference type="PROSITE" id="PS50011"/>
    </source>
</evidence>
<accession>A0A1G9BL95</accession>
<evidence type="ECO:0000313" key="2">
    <source>
        <dbReference type="EMBL" id="SDK39884.1"/>
    </source>
</evidence>
<dbReference type="SUPFAM" id="SSF56112">
    <property type="entry name" value="Protein kinase-like (PK-like)"/>
    <property type="match status" value="1"/>
</dbReference>
<dbReference type="GO" id="GO:0004672">
    <property type="term" value="F:protein kinase activity"/>
    <property type="evidence" value="ECO:0007669"/>
    <property type="project" value="InterPro"/>
</dbReference>
<dbReference type="STRING" id="492660.SAMN05192566_1212"/>
<keyword evidence="2" id="KW-0418">Kinase</keyword>
<evidence type="ECO:0000313" key="3">
    <source>
        <dbReference type="Proteomes" id="UP000198629"/>
    </source>
</evidence>
<dbReference type="AlphaFoldDB" id="A0A1G9BL95"/>
<dbReference type="EMBL" id="FNFX01000002">
    <property type="protein sequence ID" value="SDK39884.1"/>
    <property type="molecule type" value="Genomic_DNA"/>
</dbReference>
<name>A0A1G9BL95_9PROT</name>
<sequence>MPFILKQTSYHYLDPLVAPALAAHDLAQFEALWNREIAWFEEPNQRRGGWSGVGRLVLQAESAEPLVLFVKKQQNHGRLTWRHPWRGEPTFRREFNRLRQLAATGIHAPRVVAYAEAIQSGQQCAVLVTENLHDFVDLETLLPSLQQWPRTEKTGTLRQLAQQVRRFHDLGLVHRALYPKHLFVRGKAEQAEIALIDLEKARSSLCASSRMLFDLSALQRHTPLLTRSQRLLFFKHYLGLNSTGKLSWFERWCLTRIMRRSRR</sequence>
<reference evidence="3" key="1">
    <citation type="submission" date="2016-10" db="EMBL/GenBank/DDBJ databases">
        <authorList>
            <person name="Varghese N."/>
            <person name="Submissions S."/>
        </authorList>
    </citation>
    <scope>NUCLEOTIDE SEQUENCE [LARGE SCALE GENOMIC DNA]</scope>
    <source>
        <strain evidence="3">CBMB127</strain>
    </source>
</reference>
<feature type="domain" description="Protein kinase" evidence="1">
    <location>
        <begin position="42"/>
        <end position="263"/>
    </location>
</feature>
<dbReference type="Proteomes" id="UP000198629">
    <property type="component" value="Unassembled WGS sequence"/>
</dbReference>
<dbReference type="InterPro" id="IPR027023">
    <property type="entry name" value="Put_LipoPS_kinase_InaA"/>
</dbReference>
<dbReference type="GO" id="GO:0005524">
    <property type="term" value="F:ATP binding"/>
    <property type="evidence" value="ECO:0007669"/>
    <property type="project" value="InterPro"/>
</dbReference>
<keyword evidence="3" id="KW-1185">Reference proteome</keyword>